<name>A0ABS6N0E9_9GAMM</name>
<keyword evidence="2" id="KW-0732">Signal</keyword>
<evidence type="ECO:0000256" key="1">
    <source>
        <dbReference type="SAM" id="MobiDB-lite"/>
    </source>
</evidence>
<feature type="compositionally biased region" description="Low complexity" evidence="1">
    <location>
        <begin position="83"/>
        <end position="103"/>
    </location>
</feature>
<sequence>MRTLLMLGSSLLAGVVQAAELHVAAGQERLIDEPRLQLERLVLEDGATLRLAPGLPRFELRADQAWIGRDVRLLAHGSDASAGRAGAAGHAGKPCADGEAGQSGESGGAGAAGSDLQITLGLRSFGSLLLDTRGGAGSTGGDGGAGGAGGAADRCAGGAGGAGGRGGEGGAGGRGGAVALRYWSLSEAGYIPVSNHGPGVQILTAGGLGAAGGSGGKGGVAGAGEFSTRGNGIKVYRNGGAPGQDGLSGAAGASGETGHFLVQPQARP</sequence>
<evidence type="ECO:0008006" key="5">
    <source>
        <dbReference type="Google" id="ProtNLM"/>
    </source>
</evidence>
<protein>
    <recommendedName>
        <fullName evidence="5">Collagen pro alpha-chain</fullName>
    </recommendedName>
</protein>
<reference evidence="3 4" key="1">
    <citation type="submission" date="2021-06" db="EMBL/GenBank/DDBJ databases">
        <title>Differences between aerobic and microaerobic xylene degrading microbial communities.</title>
        <authorList>
            <person name="Banerjee S."/>
            <person name="Tancsics A."/>
        </authorList>
    </citation>
    <scope>NUCLEOTIDE SEQUENCE [LARGE SCALE GENOMIC DNA]</scope>
    <source>
        <strain evidence="3 4">MAP12</strain>
    </source>
</reference>
<dbReference type="RefSeq" id="WP_217682970.1">
    <property type="nucleotide sequence ID" value="NZ_JAHRGL010000057.1"/>
</dbReference>
<organism evidence="3 4">
    <name type="scientific">Geopseudomonas aromaticivorans</name>
    <dbReference type="NCBI Taxonomy" id="2849492"/>
    <lineage>
        <taxon>Bacteria</taxon>
        <taxon>Pseudomonadati</taxon>
        <taxon>Pseudomonadota</taxon>
        <taxon>Gammaproteobacteria</taxon>
        <taxon>Pseudomonadales</taxon>
        <taxon>Pseudomonadaceae</taxon>
        <taxon>Geopseudomonas</taxon>
    </lineage>
</organism>
<keyword evidence="4" id="KW-1185">Reference proteome</keyword>
<evidence type="ECO:0000256" key="2">
    <source>
        <dbReference type="SAM" id="SignalP"/>
    </source>
</evidence>
<gene>
    <name evidence="3" type="ORF">KRX52_15990</name>
</gene>
<feature type="chain" id="PRO_5045801576" description="Collagen pro alpha-chain" evidence="2">
    <location>
        <begin position="19"/>
        <end position="268"/>
    </location>
</feature>
<feature type="region of interest" description="Disordered" evidence="1">
    <location>
        <begin position="83"/>
        <end position="110"/>
    </location>
</feature>
<accession>A0ABS6N0E9</accession>
<comment type="caution">
    <text evidence="3">The sequence shown here is derived from an EMBL/GenBank/DDBJ whole genome shotgun (WGS) entry which is preliminary data.</text>
</comment>
<proteinExistence type="predicted"/>
<evidence type="ECO:0000313" key="4">
    <source>
        <dbReference type="Proteomes" id="UP000813068"/>
    </source>
</evidence>
<evidence type="ECO:0000313" key="3">
    <source>
        <dbReference type="EMBL" id="MBV2134280.1"/>
    </source>
</evidence>
<dbReference type="Proteomes" id="UP000813068">
    <property type="component" value="Unassembled WGS sequence"/>
</dbReference>
<feature type="signal peptide" evidence="2">
    <location>
        <begin position="1"/>
        <end position="18"/>
    </location>
</feature>
<dbReference type="EMBL" id="JAHRGL010000057">
    <property type="protein sequence ID" value="MBV2134280.1"/>
    <property type="molecule type" value="Genomic_DNA"/>
</dbReference>